<feature type="transmembrane region" description="Helical" evidence="7">
    <location>
        <begin position="389"/>
        <end position="408"/>
    </location>
</feature>
<feature type="compositionally biased region" description="Polar residues" evidence="6">
    <location>
        <begin position="15"/>
        <end position="32"/>
    </location>
</feature>
<organism evidence="9 10">
    <name type="scientific">Colletotrichum trifolii</name>
    <dbReference type="NCBI Taxonomy" id="5466"/>
    <lineage>
        <taxon>Eukaryota</taxon>
        <taxon>Fungi</taxon>
        <taxon>Dikarya</taxon>
        <taxon>Ascomycota</taxon>
        <taxon>Pezizomycotina</taxon>
        <taxon>Sordariomycetes</taxon>
        <taxon>Hypocreomycetidae</taxon>
        <taxon>Glomerellales</taxon>
        <taxon>Glomerellaceae</taxon>
        <taxon>Colletotrichum</taxon>
        <taxon>Colletotrichum orbiculare species complex</taxon>
    </lineage>
</organism>
<feature type="transmembrane region" description="Helical" evidence="7">
    <location>
        <begin position="323"/>
        <end position="343"/>
    </location>
</feature>
<evidence type="ECO:0000256" key="2">
    <source>
        <dbReference type="ARBA" id="ARBA00022448"/>
    </source>
</evidence>
<feature type="transmembrane region" description="Helical" evidence="7">
    <location>
        <begin position="420"/>
        <end position="440"/>
    </location>
</feature>
<reference evidence="9 10" key="1">
    <citation type="submission" date="2018-12" db="EMBL/GenBank/DDBJ databases">
        <title>Genome sequence and assembly of Colletotrichum trifolii.</title>
        <authorList>
            <person name="Gan P."/>
            <person name="Shirasu K."/>
        </authorList>
    </citation>
    <scope>NUCLEOTIDE SEQUENCE [LARGE SCALE GENOMIC DNA]</scope>
    <source>
        <strain evidence="9 10">543-2</strain>
    </source>
</reference>
<dbReference type="InterPro" id="IPR011701">
    <property type="entry name" value="MFS"/>
</dbReference>
<keyword evidence="3 7" id="KW-0812">Transmembrane</keyword>
<feature type="transmembrane region" description="Helical" evidence="7">
    <location>
        <begin position="452"/>
        <end position="472"/>
    </location>
</feature>
<dbReference type="Pfam" id="PF07690">
    <property type="entry name" value="MFS_1"/>
    <property type="match status" value="1"/>
</dbReference>
<feature type="transmembrane region" description="Helical" evidence="7">
    <location>
        <begin position="529"/>
        <end position="554"/>
    </location>
</feature>
<keyword evidence="4 7" id="KW-1133">Transmembrane helix</keyword>
<dbReference type="Gene3D" id="1.20.1250.20">
    <property type="entry name" value="MFS general substrate transporter like domains"/>
    <property type="match status" value="1"/>
</dbReference>
<proteinExistence type="predicted"/>
<evidence type="ECO:0000256" key="5">
    <source>
        <dbReference type="ARBA" id="ARBA00023136"/>
    </source>
</evidence>
<feature type="transmembrane region" description="Helical" evidence="7">
    <location>
        <begin position="289"/>
        <end position="311"/>
    </location>
</feature>
<feature type="transmembrane region" description="Helical" evidence="7">
    <location>
        <begin position="363"/>
        <end position="382"/>
    </location>
</feature>
<dbReference type="AlphaFoldDB" id="A0A4R8RI28"/>
<protein>
    <submittedName>
        <fullName evidence="9">MFS gliotoxin efflux transporter gliA</fullName>
    </submittedName>
</protein>
<evidence type="ECO:0000313" key="10">
    <source>
        <dbReference type="Proteomes" id="UP000295703"/>
    </source>
</evidence>
<sequence length="564" mass="59090">MASLEEKCLEKQDGSEVTTNPALPSETGSSKGQDGAASSPTDSPSTPPSEPAPLATARLLAILVSLILSVFLFALDMTVLANAVPAITSEFHSLSHVPWYGSAFFLTTAPLQSAYGKIYAHFDHKWTYLCSIAIFEAGNLIAGLSVNSPMMIAGRALSGIGGGGIITGAFTIIASVAPPRRIPAYMGILGVTFGVASVAGPLLGGAFTTSVSWRWCFFINLPLGAVAAAAMLLLFRPAKDTRPATALPLREKILQMDPLGIVLVILSTGCFTLAMQLGSESGNWGQGGVIGSLVAAVVVFFLFVALEWYLGERAMIQYRLLRNVLVAGNVVVNFFVATAYFPLMYTLPIYMQSIKDASASTSGIWSIPFILGVSFFVTVSNTSMPRVPWAIWLVVGPAIIVAGAAALYTLAPDTSLARLLGYQLVTGAGIGLVLQVPIAANQGLVEGADVPAAIGMTLFFETIGSVLFMPAVQASFVDGLISRVASSDALSTAGITPSLVLQVGATGIRQHFPSHVTAVLDCYMGGVRIALLMELVCAIIALVAACVVAAIYMARRRHVKPSPN</sequence>
<feature type="transmembrane region" description="Helical" evidence="7">
    <location>
        <begin position="97"/>
        <end position="114"/>
    </location>
</feature>
<feature type="transmembrane region" description="Helical" evidence="7">
    <location>
        <begin position="152"/>
        <end position="177"/>
    </location>
</feature>
<feature type="transmembrane region" description="Helical" evidence="7">
    <location>
        <begin position="59"/>
        <end position="85"/>
    </location>
</feature>
<dbReference type="InterPro" id="IPR036259">
    <property type="entry name" value="MFS_trans_sf"/>
</dbReference>
<comment type="caution">
    <text evidence="9">The sequence shown here is derived from an EMBL/GenBank/DDBJ whole genome shotgun (WGS) entry which is preliminary data.</text>
</comment>
<comment type="subcellular location">
    <subcellularLocation>
        <location evidence="1">Membrane</location>
        <topology evidence="1">Multi-pass membrane protein</topology>
    </subcellularLocation>
</comment>
<evidence type="ECO:0000256" key="6">
    <source>
        <dbReference type="SAM" id="MobiDB-lite"/>
    </source>
</evidence>
<evidence type="ECO:0000256" key="1">
    <source>
        <dbReference type="ARBA" id="ARBA00004141"/>
    </source>
</evidence>
<feature type="region of interest" description="Disordered" evidence="6">
    <location>
        <begin position="1"/>
        <end position="51"/>
    </location>
</feature>
<dbReference type="InterPro" id="IPR020846">
    <property type="entry name" value="MFS_dom"/>
</dbReference>
<dbReference type="Proteomes" id="UP000295703">
    <property type="component" value="Unassembled WGS sequence"/>
</dbReference>
<feature type="compositionally biased region" description="Basic and acidic residues" evidence="6">
    <location>
        <begin position="1"/>
        <end position="14"/>
    </location>
</feature>
<evidence type="ECO:0000313" key="9">
    <source>
        <dbReference type="EMBL" id="TDZ53809.1"/>
    </source>
</evidence>
<keyword evidence="10" id="KW-1185">Reference proteome</keyword>
<evidence type="ECO:0000256" key="4">
    <source>
        <dbReference type="ARBA" id="ARBA00022989"/>
    </source>
</evidence>
<dbReference type="EMBL" id="RYZW01000066">
    <property type="protein sequence ID" value="TDZ53809.1"/>
    <property type="molecule type" value="Genomic_DNA"/>
</dbReference>
<name>A0A4R8RI28_COLTR</name>
<accession>A0A4R8RI28</accession>
<dbReference type="PROSITE" id="PS50850">
    <property type="entry name" value="MFS"/>
    <property type="match status" value="1"/>
</dbReference>
<keyword evidence="5 7" id="KW-0472">Membrane</keyword>
<feature type="transmembrane region" description="Helical" evidence="7">
    <location>
        <begin position="126"/>
        <end position="146"/>
    </location>
</feature>
<dbReference type="SUPFAM" id="SSF103473">
    <property type="entry name" value="MFS general substrate transporter"/>
    <property type="match status" value="1"/>
</dbReference>
<gene>
    <name evidence="9" type="primary">gliA-1</name>
    <name evidence="9" type="ORF">CTRI78_v006787</name>
</gene>
<evidence type="ECO:0000256" key="3">
    <source>
        <dbReference type="ARBA" id="ARBA00022692"/>
    </source>
</evidence>
<feature type="domain" description="Major facilitator superfamily (MFS) profile" evidence="8">
    <location>
        <begin position="62"/>
        <end position="556"/>
    </location>
</feature>
<feature type="transmembrane region" description="Helical" evidence="7">
    <location>
        <begin position="212"/>
        <end position="235"/>
    </location>
</feature>
<feature type="transmembrane region" description="Helical" evidence="7">
    <location>
        <begin position="184"/>
        <end position="206"/>
    </location>
</feature>
<evidence type="ECO:0000256" key="7">
    <source>
        <dbReference type="SAM" id="Phobius"/>
    </source>
</evidence>
<keyword evidence="2" id="KW-0813">Transport</keyword>
<dbReference type="PANTHER" id="PTHR23501">
    <property type="entry name" value="MAJOR FACILITATOR SUPERFAMILY"/>
    <property type="match status" value="1"/>
</dbReference>
<dbReference type="GO" id="GO:0022857">
    <property type="term" value="F:transmembrane transporter activity"/>
    <property type="evidence" value="ECO:0007669"/>
    <property type="project" value="InterPro"/>
</dbReference>
<feature type="transmembrane region" description="Helical" evidence="7">
    <location>
        <begin position="256"/>
        <end position="277"/>
    </location>
</feature>
<dbReference type="GO" id="GO:0005886">
    <property type="term" value="C:plasma membrane"/>
    <property type="evidence" value="ECO:0007669"/>
    <property type="project" value="TreeGrafter"/>
</dbReference>
<evidence type="ECO:0000259" key="8">
    <source>
        <dbReference type="PROSITE" id="PS50850"/>
    </source>
</evidence>
<dbReference type="PANTHER" id="PTHR23501:SF177">
    <property type="entry name" value="MAJOR FACILITATOR SUPERFAMILY (MFS) PROFILE DOMAIN-CONTAINING PROTEIN-RELATED"/>
    <property type="match status" value="1"/>
</dbReference>